<dbReference type="KEGG" id="vg:77923996"/>
<keyword evidence="3" id="KW-1185">Reference proteome</keyword>
<reference evidence="2 3" key="1">
    <citation type="submission" date="2020-10" db="EMBL/GenBank/DDBJ databases">
        <authorList>
            <person name="Abad L.A."/>
            <person name="Alter J."/>
            <person name="Becerra C.Y."/>
            <person name="Boehle J."/>
            <person name="Bustos B."/>
            <person name="Connatser B.I."/>
            <person name="Cutright B."/>
            <person name="Gavin J."/>
            <person name="Gomez A.P."/>
            <person name="Grabar K."/>
            <person name="Hur E.Y."/>
            <person name="Ioh M.T."/>
            <person name="Joya-Campos L."/>
            <person name="Lauhon H.N."/>
            <person name="Lee S."/>
            <person name="Maranan R.T."/>
            <person name="Park Y.G."/>
            <person name="Priest M."/>
            <person name="Samuels S.O."/>
            <person name="Sarameh Y.J."/>
            <person name="Schreiber J.M."/>
            <person name="Shepard L."/>
            <person name="Sheth K.J."/>
            <person name="Silva C.A."/>
            <person name="Smyers G.M."/>
            <person name="Tam S."/>
            <person name="Tamura C.M."/>
            <person name="Wucher D.E."/>
            <person name="Donachie S.P."/>
            <person name="Reed F.A."/>
            <person name="Palecanda S."/>
            <person name="Chong R.A."/>
            <person name="Porter M.L."/>
            <person name="Garlena R.A."/>
            <person name="Russell D.A."/>
            <person name="Jacobs-Sera D."/>
            <person name="Hatfull G.F."/>
        </authorList>
    </citation>
    <scope>NUCLEOTIDE SEQUENCE [LARGE SCALE GENOMIC DNA]</scope>
</reference>
<evidence type="ECO:0000313" key="2">
    <source>
        <dbReference type="EMBL" id="QPX62617.1"/>
    </source>
</evidence>
<evidence type="ECO:0000256" key="1">
    <source>
        <dbReference type="SAM" id="MobiDB-lite"/>
    </source>
</evidence>
<organism evidence="2 3">
    <name type="scientific">Arthrobacter phage Wollypog</name>
    <dbReference type="NCBI Taxonomy" id="2790985"/>
    <lineage>
        <taxon>Viruses</taxon>
        <taxon>Duplodnaviria</taxon>
        <taxon>Heunggongvirae</taxon>
        <taxon>Uroviricota</taxon>
        <taxon>Caudoviricetes</taxon>
        <taxon>Wollypogvirus</taxon>
        <taxon>Wollypogvirus wollypog</taxon>
    </lineage>
</organism>
<gene>
    <name evidence="2" type="primary">66</name>
    <name evidence="2" type="ORF">SEA_WOLLYPOG_66</name>
</gene>
<dbReference type="EMBL" id="MW055913">
    <property type="protein sequence ID" value="QPX62617.1"/>
    <property type="molecule type" value="Genomic_DNA"/>
</dbReference>
<protein>
    <submittedName>
        <fullName evidence="2">Uncharacterized protein</fullName>
    </submittedName>
</protein>
<sequence length="99" mass="11204">MKDQLCGWCITKTVRPDFLADRAADCPGCEELRILKELTAKATDCQKNPYHLCDQGMPCKCKCHEGSREHQPRSQAATPKPKVILRKRKPNVQARKVQG</sequence>
<dbReference type="Proteomes" id="UP000595472">
    <property type="component" value="Segment"/>
</dbReference>
<feature type="region of interest" description="Disordered" evidence="1">
    <location>
        <begin position="65"/>
        <end position="99"/>
    </location>
</feature>
<name>A0A7T3KCA3_9CAUD</name>
<dbReference type="RefSeq" id="YP_010648557.1">
    <property type="nucleotide sequence ID" value="NC_070760.1"/>
</dbReference>
<accession>A0A7T3KCA3</accession>
<dbReference type="GeneID" id="77923996"/>
<evidence type="ECO:0000313" key="3">
    <source>
        <dbReference type="Proteomes" id="UP000595472"/>
    </source>
</evidence>
<proteinExistence type="predicted"/>